<dbReference type="WBParaSite" id="nRc.2.0.1.t42298-RA">
    <property type="protein sequence ID" value="nRc.2.0.1.t42298-RA"/>
    <property type="gene ID" value="nRc.2.0.1.g42298"/>
</dbReference>
<proteinExistence type="predicted"/>
<reference evidence="2" key="1">
    <citation type="submission" date="2022-11" db="UniProtKB">
        <authorList>
            <consortium name="WormBaseParasite"/>
        </authorList>
    </citation>
    <scope>IDENTIFICATION</scope>
</reference>
<dbReference type="Proteomes" id="UP000887565">
    <property type="component" value="Unplaced"/>
</dbReference>
<organism evidence="1 2">
    <name type="scientific">Romanomermis culicivorax</name>
    <name type="common">Nematode worm</name>
    <dbReference type="NCBI Taxonomy" id="13658"/>
    <lineage>
        <taxon>Eukaryota</taxon>
        <taxon>Metazoa</taxon>
        <taxon>Ecdysozoa</taxon>
        <taxon>Nematoda</taxon>
        <taxon>Enoplea</taxon>
        <taxon>Dorylaimia</taxon>
        <taxon>Mermithida</taxon>
        <taxon>Mermithoidea</taxon>
        <taxon>Mermithidae</taxon>
        <taxon>Romanomermis</taxon>
    </lineage>
</organism>
<keyword evidence="1" id="KW-1185">Reference proteome</keyword>
<evidence type="ECO:0000313" key="2">
    <source>
        <dbReference type="WBParaSite" id="nRc.2.0.1.t42298-RA"/>
    </source>
</evidence>
<accession>A0A915KVX0</accession>
<name>A0A915KVX0_ROMCU</name>
<protein>
    <submittedName>
        <fullName evidence="2">Uncharacterized protein</fullName>
    </submittedName>
</protein>
<sequence length="64" mass="7350">MSVVTSYVRMVINVVRPFGQPYTAGYSESLTQSHQCERSDKSKHIVENILTNVRINGRQRIVQK</sequence>
<evidence type="ECO:0000313" key="1">
    <source>
        <dbReference type="Proteomes" id="UP000887565"/>
    </source>
</evidence>
<dbReference type="AlphaFoldDB" id="A0A915KVX0"/>